<comment type="caution">
    <text evidence="1">The sequence shown here is derived from an EMBL/GenBank/DDBJ whole genome shotgun (WGS) entry which is preliminary data.</text>
</comment>
<dbReference type="Proteomes" id="UP000303027">
    <property type="component" value="Unassembled WGS sequence"/>
</dbReference>
<gene>
    <name evidence="1" type="ORF">BvCmsKKP061_01334</name>
</gene>
<dbReference type="AlphaFoldDB" id="A0A4D0QLR2"/>
<organism evidence="1 2">
    <name type="scientific">Escherichia coli</name>
    <dbReference type="NCBI Taxonomy" id="562"/>
    <lineage>
        <taxon>Bacteria</taxon>
        <taxon>Pseudomonadati</taxon>
        <taxon>Pseudomonadota</taxon>
        <taxon>Gammaproteobacteria</taxon>
        <taxon>Enterobacterales</taxon>
        <taxon>Enterobacteriaceae</taxon>
        <taxon>Escherichia</taxon>
    </lineage>
</organism>
<proteinExistence type="predicted"/>
<protein>
    <submittedName>
        <fullName evidence="1">Uncharacterized protein</fullName>
    </submittedName>
</protein>
<dbReference type="RefSeq" id="WP_052319587.1">
    <property type="nucleotide sequence ID" value="NZ_CP012499.1"/>
</dbReference>
<accession>A0A4D0QLR2</accession>
<dbReference type="EMBL" id="BFXY01000046">
    <property type="protein sequence ID" value="GDH34976.1"/>
    <property type="molecule type" value="Genomic_DNA"/>
</dbReference>
<reference evidence="1 2" key="1">
    <citation type="submission" date="2018-04" db="EMBL/GenBank/DDBJ databases">
        <title>Large scale genomics of bovine and human commensal E. coli to reveal the emerging process of EHEC.</title>
        <authorList>
            <person name="Arimizu Y."/>
            <person name="Ogura Y."/>
        </authorList>
    </citation>
    <scope>NUCLEOTIDE SEQUENCE [LARGE SCALE GENOMIC DNA]</scope>
    <source>
        <strain evidence="1 2">KK-P061</strain>
    </source>
</reference>
<sequence length="133" mass="15666">MNFINRVNDGRLVYNENLYKSLISIFKPTYNMNDFILIGEMKPAKETDSSLHYLVKEIDESDSFYKLLSQGKYVSQETEGTYEQILEFQMYGAMTMLCKNKCIIKRGLRYTVYRRSCNKDILHAQYLIPCVLD</sequence>
<evidence type="ECO:0000313" key="2">
    <source>
        <dbReference type="Proteomes" id="UP000303027"/>
    </source>
</evidence>
<evidence type="ECO:0000313" key="1">
    <source>
        <dbReference type="EMBL" id="GDH34976.1"/>
    </source>
</evidence>
<name>A0A4D0QLR2_ECOLX</name>